<dbReference type="InterPro" id="IPR001497">
    <property type="entry name" value="MethylDNA_cys_MeTrfase_AS"/>
</dbReference>
<dbReference type="FunFam" id="1.10.10.10:FF:000214">
    <property type="entry name" value="Methylated-DNA--protein-cysteine methyltransferase"/>
    <property type="match status" value="1"/>
</dbReference>
<evidence type="ECO:0000256" key="4">
    <source>
        <dbReference type="ARBA" id="ARBA00022603"/>
    </source>
</evidence>
<sequence length="287" mass="31608">MAVTTKASSTGQANYLRIERAIAYLRENFRNQSSLEEVAAVVHLSPYHFQRLFTQWAGVSPKKFIQYLSLQHAKDLLRRPSTVFEASAETGLSGTGRLHDLFVRIEAMTPGEYKSGGARLNINYSMAESPFGNVIVASTAKGVCHLAFEAAEQDALEGLQRQFPRASLRQMTDRHQQDALFIFQDDWRELDRIKLHLAGTAFQLKVWESLLRIPAGGLATYGQVAARIGAPGSSRAVGRAIGGNPVAFLIPCHRVIRSSGQFGGYRWGGARKSAMIGWESARAEGVQ</sequence>
<dbReference type="RefSeq" id="WP_206561376.1">
    <property type="nucleotide sequence ID" value="NZ_JAFKCZ010000011.1"/>
</dbReference>
<evidence type="ECO:0000313" key="12">
    <source>
        <dbReference type="EMBL" id="MBN7797924.1"/>
    </source>
</evidence>
<evidence type="ECO:0000313" key="13">
    <source>
        <dbReference type="Proteomes" id="UP000664303"/>
    </source>
</evidence>
<dbReference type="EC" id="2.1.1.63" evidence="3"/>
<keyword evidence="8" id="KW-0804">Transcription</keyword>
<dbReference type="Gene3D" id="3.30.160.70">
    <property type="entry name" value="Methylated DNA-protein cysteine methyltransferase domain"/>
    <property type="match status" value="1"/>
</dbReference>
<dbReference type="InterPro" id="IPR036631">
    <property type="entry name" value="MGMT_N_sf"/>
</dbReference>
<protein>
    <recommendedName>
        <fullName evidence="3">methylated-DNA--[protein]-cysteine S-methyltransferase</fullName>
        <ecNumber evidence="3">2.1.1.63</ecNumber>
    </recommendedName>
</protein>
<keyword evidence="7" id="KW-0805">Transcription regulation</keyword>
<evidence type="ECO:0000256" key="10">
    <source>
        <dbReference type="ARBA" id="ARBA00049348"/>
    </source>
</evidence>
<dbReference type="PANTHER" id="PTHR10815:SF13">
    <property type="entry name" value="METHYLATED-DNA--PROTEIN-CYSTEINE METHYLTRANSFERASE"/>
    <property type="match status" value="1"/>
</dbReference>
<evidence type="ECO:0000256" key="3">
    <source>
        <dbReference type="ARBA" id="ARBA00011918"/>
    </source>
</evidence>
<proteinExistence type="inferred from homology"/>
<comment type="caution">
    <text evidence="12">The sequence shown here is derived from an EMBL/GenBank/DDBJ whole genome shotgun (WGS) entry which is preliminary data.</text>
</comment>
<dbReference type="InterPro" id="IPR018060">
    <property type="entry name" value="HTH_AraC"/>
</dbReference>
<dbReference type="Pfam" id="PF12833">
    <property type="entry name" value="HTH_18"/>
    <property type="match status" value="1"/>
</dbReference>
<keyword evidence="5 12" id="KW-0808">Transferase</keyword>
<keyword evidence="4 12" id="KW-0489">Methyltransferase</keyword>
<accession>A0A939IJQ5</accession>
<feature type="domain" description="HTH araC/xylS-type" evidence="11">
    <location>
        <begin position="19"/>
        <end position="116"/>
    </location>
</feature>
<dbReference type="GO" id="GO:0032259">
    <property type="term" value="P:methylation"/>
    <property type="evidence" value="ECO:0007669"/>
    <property type="project" value="UniProtKB-KW"/>
</dbReference>
<dbReference type="SUPFAM" id="SSF53155">
    <property type="entry name" value="Methylated DNA-protein cysteine methyltransferase domain"/>
    <property type="match status" value="1"/>
</dbReference>
<dbReference type="Gene3D" id="1.10.10.10">
    <property type="entry name" value="Winged helix-like DNA-binding domain superfamily/Winged helix DNA-binding domain"/>
    <property type="match status" value="1"/>
</dbReference>
<dbReference type="GO" id="GO:0043565">
    <property type="term" value="F:sequence-specific DNA binding"/>
    <property type="evidence" value="ECO:0007669"/>
    <property type="project" value="InterPro"/>
</dbReference>
<evidence type="ECO:0000256" key="8">
    <source>
        <dbReference type="ARBA" id="ARBA00023163"/>
    </source>
</evidence>
<dbReference type="SMART" id="SM00342">
    <property type="entry name" value="HTH_ARAC"/>
    <property type="match status" value="1"/>
</dbReference>
<dbReference type="PANTHER" id="PTHR10815">
    <property type="entry name" value="METHYLATED-DNA--PROTEIN-CYSTEINE METHYLTRANSFERASE"/>
    <property type="match status" value="1"/>
</dbReference>
<evidence type="ECO:0000259" key="11">
    <source>
        <dbReference type="PROSITE" id="PS01124"/>
    </source>
</evidence>
<dbReference type="GO" id="GO:0003700">
    <property type="term" value="F:DNA-binding transcription factor activity"/>
    <property type="evidence" value="ECO:0007669"/>
    <property type="project" value="InterPro"/>
</dbReference>
<reference evidence="12" key="1">
    <citation type="submission" date="2021-02" db="EMBL/GenBank/DDBJ databases">
        <title>PHA producing bacteria isolated from coastal sediment in Guangdong, Shenzhen.</title>
        <authorList>
            <person name="Zheng W."/>
            <person name="Yu S."/>
            <person name="Huang Y."/>
        </authorList>
    </citation>
    <scope>NUCLEOTIDE SEQUENCE</scope>
    <source>
        <strain evidence="12">TN14-10</strain>
    </source>
</reference>
<evidence type="ECO:0000256" key="5">
    <source>
        <dbReference type="ARBA" id="ARBA00022679"/>
    </source>
</evidence>
<dbReference type="Gene3D" id="1.10.10.60">
    <property type="entry name" value="Homeodomain-like"/>
    <property type="match status" value="1"/>
</dbReference>
<organism evidence="12 13">
    <name type="scientific">Parahaliea mediterranea</name>
    <dbReference type="NCBI Taxonomy" id="651086"/>
    <lineage>
        <taxon>Bacteria</taxon>
        <taxon>Pseudomonadati</taxon>
        <taxon>Pseudomonadota</taxon>
        <taxon>Gammaproteobacteria</taxon>
        <taxon>Cellvibrionales</taxon>
        <taxon>Halieaceae</taxon>
        <taxon>Parahaliea</taxon>
    </lineage>
</organism>
<dbReference type="InterPro" id="IPR009057">
    <property type="entry name" value="Homeodomain-like_sf"/>
</dbReference>
<dbReference type="SUPFAM" id="SSF46767">
    <property type="entry name" value="Methylated DNA-protein cysteine methyltransferase, C-terminal domain"/>
    <property type="match status" value="1"/>
</dbReference>
<comment type="similarity">
    <text evidence="2">Belongs to the MGMT family.</text>
</comment>
<evidence type="ECO:0000256" key="7">
    <source>
        <dbReference type="ARBA" id="ARBA00023015"/>
    </source>
</evidence>
<keyword evidence="6" id="KW-0227">DNA damage</keyword>
<dbReference type="InterPro" id="IPR014048">
    <property type="entry name" value="MethylDNA_cys_MeTrfase_DNA-bd"/>
</dbReference>
<dbReference type="EMBL" id="JAFKCZ010000011">
    <property type="protein sequence ID" value="MBN7797924.1"/>
    <property type="molecule type" value="Genomic_DNA"/>
</dbReference>
<dbReference type="Proteomes" id="UP000664303">
    <property type="component" value="Unassembled WGS sequence"/>
</dbReference>
<evidence type="ECO:0000256" key="2">
    <source>
        <dbReference type="ARBA" id="ARBA00008711"/>
    </source>
</evidence>
<keyword evidence="9" id="KW-0234">DNA repair</keyword>
<dbReference type="SUPFAM" id="SSF46689">
    <property type="entry name" value="Homeodomain-like"/>
    <property type="match status" value="1"/>
</dbReference>
<comment type="catalytic activity">
    <reaction evidence="10">
        <text>a 6-O-methyl-2'-deoxyguanosine in DNA + L-cysteinyl-[protein] = S-methyl-L-cysteinyl-[protein] + a 2'-deoxyguanosine in DNA</text>
        <dbReference type="Rhea" id="RHEA:24000"/>
        <dbReference type="Rhea" id="RHEA-COMP:10131"/>
        <dbReference type="Rhea" id="RHEA-COMP:10132"/>
        <dbReference type="Rhea" id="RHEA-COMP:11367"/>
        <dbReference type="Rhea" id="RHEA-COMP:11368"/>
        <dbReference type="ChEBI" id="CHEBI:29950"/>
        <dbReference type="ChEBI" id="CHEBI:82612"/>
        <dbReference type="ChEBI" id="CHEBI:85445"/>
        <dbReference type="ChEBI" id="CHEBI:85448"/>
        <dbReference type="EC" id="2.1.1.63"/>
    </reaction>
</comment>
<comment type="catalytic activity">
    <reaction evidence="1">
        <text>a 4-O-methyl-thymidine in DNA + L-cysteinyl-[protein] = a thymidine in DNA + S-methyl-L-cysteinyl-[protein]</text>
        <dbReference type="Rhea" id="RHEA:53428"/>
        <dbReference type="Rhea" id="RHEA-COMP:10131"/>
        <dbReference type="Rhea" id="RHEA-COMP:10132"/>
        <dbReference type="Rhea" id="RHEA-COMP:13555"/>
        <dbReference type="Rhea" id="RHEA-COMP:13556"/>
        <dbReference type="ChEBI" id="CHEBI:29950"/>
        <dbReference type="ChEBI" id="CHEBI:82612"/>
        <dbReference type="ChEBI" id="CHEBI:137386"/>
        <dbReference type="ChEBI" id="CHEBI:137387"/>
        <dbReference type="EC" id="2.1.1.63"/>
    </reaction>
</comment>
<dbReference type="GO" id="GO:0003908">
    <property type="term" value="F:methylated-DNA-[protein]-cysteine S-methyltransferase activity"/>
    <property type="evidence" value="ECO:0007669"/>
    <property type="project" value="UniProtKB-EC"/>
</dbReference>
<dbReference type="AlphaFoldDB" id="A0A939IJQ5"/>
<dbReference type="Pfam" id="PF01035">
    <property type="entry name" value="DNA_binding_1"/>
    <property type="match status" value="1"/>
</dbReference>
<evidence type="ECO:0000256" key="1">
    <source>
        <dbReference type="ARBA" id="ARBA00001286"/>
    </source>
</evidence>
<dbReference type="GO" id="GO:0006281">
    <property type="term" value="P:DNA repair"/>
    <property type="evidence" value="ECO:0007669"/>
    <property type="project" value="UniProtKB-KW"/>
</dbReference>
<dbReference type="PROSITE" id="PS01124">
    <property type="entry name" value="HTH_ARAC_FAMILY_2"/>
    <property type="match status" value="1"/>
</dbReference>
<evidence type="ECO:0000256" key="6">
    <source>
        <dbReference type="ARBA" id="ARBA00022763"/>
    </source>
</evidence>
<dbReference type="InterPro" id="IPR036388">
    <property type="entry name" value="WH-like_DNA-bd_sf"/>
</dbReference>
<evidence type="ECO:0000256" key="9">
    <source>
        <dbReference type="ARBA" id="ARBA00023204"/>
    </source>
</evidence>
<gene>
    <name evidence="12" type="ORF">JYP50_15040</name>
</gene>
<dbReference type="CDD" id="cd06445">
    <property type="entry name" value="ATase"/>
    <property type="match status" value="1"/>
</dbReference>
<dbReference type="PROSITE" id="PS00374">
    <property type="entry name" value="MGMT"/>
    <property type="match status" value="1"/>
</dbReference>
<dbReference type="InterPro" id="IPR036217">
    <property type="entry name" value="MethylDNA_cys_MeTrfase_DNAb"/>
</dbReference>
<keyword evidence="13" id="KW-1185">Reference proteome</keyword>
<dbReference type="NCBIfam" id="TIGR00589">
    <property type="entry name" value="ogt"/>
    <property type="match status" value="1"/>
</dbReference>
<name>A0A939IJQ5_9GAMM</name>